<evidence type="ECO:0000313" key="2">
    <source>
        <dbReference type="Proteomes" id="UP000516764"/>
    </source>
</evidence>
<dbReference type="RefSeq" id="WP_088353498.1">
    <property type="nucleotide sequence ID" value="NZ_CP061813.1"/>
</dbReference>
<protein>
    <submittedName>
        <fullName evidence="1">Uncharacterized protein</fullName>
    </submittedName>
</protein>
<keyword evidence="2" id="KW-1185">Reference proteome</keyword>
<dbReference type="Proteomes" id="UP000516764">
    <property type="component" value="Chromosome"/>
</dbReference>
<evidence type="ECO:0000313" key="1">
    <source>
        <dbReference type="EMBL" id="QOD61354.1"/>
    </source>
</evidence>
<dbReference type="AlphaFoldDB" id="A0A7L8AHF4"/>
<proteinExistence type="predicted"/>
<gene>
    <name evidence="1" type="ORF">H9I45_02590</name>
</gene>
<name>A0A7L8AHF4_9FLAO</name>
<sequence length="69" mass="7729">MENNEGKNLDDQSSKKIKQLVKEIVHLLKEGNNSIPSITIKTETNKSLRNCSPGCYRVCVGNECWCECG</sequence>
<reference evidence="1 2" key="1">
    <citation type="journal article" date="2016" name="Int. J. Syst. Evol. Microbiol.">
        <title>Polaribacter haliotis sp. nov., isolated from the gut of abalone Haliotis discus hannai.</title>
        <authorList>
            <person name="Kim Y.O."/>
            <person name="Park I.S."/>
            <person name="Park S."/>
            <person name="Nam B.H."/>
            <person name="Park J.M."/>
            <person name="Kim D.G."/>
            <person name="Yoon J.H."/>
        </authorList>
    </citation>
    <scope>NUCLEOTIDE SEQUENCE [LARGE SCALE GENOMIC DNA]</scope>
    <source>
        <strain evidence="1 2">KCTC 52418</strain>
    </source>
</reference>
<dbReference type="KEGG" id="phal:H9I45_02590"/>
<accession>A0A7L8AHF4</accession>
<dbReference type="EMBL" id="CP061813">
    <property type="protein sequence ID" value="QOD61354.1"/>
    <property type="molecule type" value="Genomic_DNA"/>
</dbReference>
<organism evidence="1 2">
    <name type="scientific">Polaribacter haliotis</name>
    <dbReference type="NCBI Taxonomy" id="1888915"/>
    <lineage>
        <taxon>Bacteria</taxon>
        <taxon>Pseudomonadati</taxon>
        <taxon>Bacteroidota</taxon>
        <taxon>Flavobacteriia</taxon>
        <taxon>Flavobacteriales</taxon>
        <taxon>Flavobacteriaceae</taxon>
    </lineage>
</organism>